<accession>A0A098B8H4</accession>
<reference evidence="9" key="1">
    <citation type="submission" date="2014-07" db="EMBL/GenBank/DDBJ databases">
        <authorList>
            <person name="Hornung V.Bastian."/>
        </authorList>
    </citation>
    <scope>NUCLEOTIDE SEQUENCE</scope>
    <source>
        <strain evidence="9">PCE-S</strain>
    </source>
</reference>
<dbReference type="EC" id="1.1.1.35" evidence="9"/>
<keyword evidence="3 9" id="KW-0560">Oxidoreductase</keyword>
<sequence length="309" mass="34252">MNVVVIGSGVMGPGIAQVFLMGGHHVIMSDIKVEALAEGTREIRNSLTLMAAKGITEQDVTALMSNFQTMTSLEEAVKEADLVIEAIPEVIGIKQKVYEDLDRFCPQESVIVSNTSALPLPEIFPHFRPGNFFVAHFMNPPQIIPLVEIVKNDKTNSEKVAWLREELEKCGKKPIVINQFIKGFLINRMQTAMAREALYLYEKGIVSLEDLDTANTACIGFKSAWQGTFETMDYIGLDTCAFAYNVIFPELCNDTAVPAVITQKVQEGKLGLKSGEGFFTYPEGSAEVSLERQADLLEQLKLFNSYINK</sequence>
<feature type="binding site" evidence="5">
    <location>
        <position position="116"/>
    </location>
    <ligand>
        <name>NAD(+)</name>
        <dbReference type="ChEBI" id="CHEBI:57540"/>
    </ligand>
</feature>
<keyword evidence="9" id="KW-0456">Lyase</keyword>
<comment type="pathway">
    <text evidence="1">Lipid metabolism; butanoate metabolism.</text>
</comment>
<feature type="binding site" evidence="5">
    <location>
        <position position="273"/>
    </location>
    <ligand>
        <name>NAD(+)</name>
        <dbReference type="ChEBI" id="CHEBI:57540"/>
    </ligand>
</feature>
<dbReference type="SUPFAM" id="SSF48179">
    <property type="entry name" value="6-phosphogluconate dehydrogenase C-terminal domain-like"/>
    <property type="match status" value="1"/>
</dbReference>
<dbReference type="GO" id="GO:0070403">
    <property type="term" value="F:NAD+ binding"/>
    <property type="evidence" value="ECO:0007669"/>
    <property type="project" value="InterPro"/>
</dbReference>
<proteinExistence type="inferred from homology"/>
<evidence type="ECO:0000256" key="4">
    <source>
        <dbReference type="PIRSR" id="PIRSR000105-1"/>
    </source>
</evidence>
<dbReference type="PIRSF" id="PIRSF000105">
    <property type="entry name" value="HCDH"/>
    <property type="match status" value="1"/>
</dbReference>
<evidence type="ECO:0000259" key="7">
    <source>
        <dbReference type="Pfam" id="PF00725"/>
    </source>
</evidence>
<gene>
    <name evidence="9" type="ORF">DPCES_4774</name>
</gene>
<evidence type="ECO:0000256" key="1">
    <source>
        <dbReference type="ARBA" id="ARBA00005086"/>
    </source>
</evidence>
<dbReference type="InterPro" id="IPR013328">
    <property type="entry name" value="6PGD_dom2"/>
</dbReference>
<evidence type="ECO:0000259" key="8">
    <source>
        <dbReference type="Pfam" id="PF02737"/>
    </source>
</evidence>
<dbReference type="Pfam" id="PF02737">
    <property type="entry name" value="3HCDH_N"/>
    <property type="match status" value="1"/>
</dbReference>
<keyword evidence="5" id="KW-0520">NAD</keyword>
<dbReference type="InterPro" id="IPR022694">
    <property type="entry name" value="3-OHacyl-CoA_DH"/>
</dbReference>
<protein>
    <submittedName>
        <fullName evidence="9">3-hydroxybutyryl-CoA dehydrogenase</fullName>
        <ecNumber evidence="9">1.1.1.35</ecNumber>
        <ecNumber evidence="9">4.2.1.17</ecNumber>
    </submittedName>
</protein>
<dbReference type="RefSeq" id="WP_208926418.1">
    <property type="nucleotide sequence ID" value="NZ_LK996017.1"/>
</dbReference>
<name>A0A098B8H4_DESHA</name>
<evidence type="ECO:0000256" key="3">
    <source>
        <dbReference type="ARBA" id="ARBA00023002"/>
    </source>
</evidence>
<feature type="binding site" evidence="5">
    <location>
        <begin position="7"/>
        <end position="12"/>
    </location>
    <ligand>
        <name>NAD(+)</name>
        <dbReference type="ChEBI" id="CHEBI:57540"/>
    </ligand>
</feature>
<dbReference type="InterPro" id="IPR036291">
    <property type="entry name" value="NAD(P)-bd_dom_sf"/>
</dbReference>
<evidence type="ECO:0000256" key="5">
    <source>
        <dbReference type="PIRSR" id="PIRSR000105-2"/>
    </source>
</evidence>
<dbReference type="GO" id="GO:0004300">
    <property type="term" value="F:enoyl-CoA hydratase activity"/>
    <property type="evidence" value="ECO:0007669"/>
    <property type="project" value="UniProtKB-EC"/>
</dbReference>
<dbReference type="PANTHER" id="PTHR48075:SF5">
    <property type="entry name" value="3-HYDROXYBUTYRYL-COA DEHYDROGENASE"/>
    <property type="match status" value="1"/>
</dbReference>
<comment type="similarity">
    <text evidence="2">Belongs to the 3-hydroxyacyl-CoA dehydrogenase family.</text>
</comment>
<dbReference type="GO" id="GO:0003857">
    <property type="term" value="F:(3S)-3-hydroxyacyl-CoA dehydrogenase (NAD+) activity"/>
    <property type="evidence" value="ECO:0007669"/>
    <property type="project" value="UniProtKB-EC"/>
</dbReference>
<dbReference type="PATRIC" id="fig|49338.4.peg.5135"/>
<dbReference type="InterPro" id="IPR006176">
    <property type="entry name" value="3-OHacyl-CoA_DH_NAD-bd"/>
</dbReference>
<feature type="site" description="Important for catalytic activity" evidence="4">
    <location>
        <position position="136"/>
    </location>
</feature>
<feature type="binding site" evidence="6">
    <location>
        <position position="116"/>
    </location>
    <ligand>
        <name>CoA</name>
        <dbReference type="ChEBI" id="CHEBI:57287"/>
    </ligand>
</feature>
<organism evidence="9">
    <name type="scientific">Desulfitobacterium hafniense</name>
    <name type="common">Desulfitobacterium frappieri</name>
    <dbReference type="NCBI Taxonomy" id="49338"/>
    <lineage>
        <taxon>Bacteria</taxon>
        <taxon>Bacillati</taxon>
        <taxon>Bacillota</taxon>
        <taxon>Clostridia</taxon>
        <taxon>Eubacteriales</taxon>
        <taxon>Desulfitobacteriaceae</taxon>
        <taxon>Desulfitobacterium</taxon>
    </lineage>
</organism>
<dbReference type="Gene3D" id="1.10.1040.10">
    <property type="entry name" value="N-(1-d-carboxylethyl)-l-norvaline Dehydrogenase, domain 2"/>
    <property type="match status" value="1"/>
</dbReference>
<evidence type="ECO:0000256" key="2">
    <source>
        <dbReference type="ARBA" id="ARBA00009463"/>
    </source>
</evidence>
<feature type="binding site" evidence="6">
    <location>
        <position position="46"/>
    </location>
    <ligand>
        <name>CoA</name>
        <dbReference type="ChEBI" id="CHEBI:57287"/>
    </ligand>
</feature>
<feature type="binding site" evidence="6">
    <location>
        <position position="53"/>
    </location>
    <ligand>
        <name>CoA</name>
        <dbReference type="ChEBI" id="CHEBI:57287"/>
    </ligand>
</feature>
<dbReference type="PANTHER" id="PTHR48075">
    <property type="entry name" value="3-HYDROXYACYL-COA DEHYDROGENASE FAMILY PROTEIN"/>
    <property type="match status" value="1"/>
</dbReference>
<feature type="binding site" evidence="5">
    <location>
        <position position="139"/>
    </location>
    <ligand>
        <name>NAD(+)</name>
        <dbReference type="ChEBI" id="CHEBI:57540"/>
    </ligand>
</feature>
<evidence type="ECO:0000256" key="6">
    <source>
        <dbReference type="PIRSR" id="PIRSR000105-3"/>
    </source>
</evidence>
<dbReference type="InterPro" id="IPR008927">
    <property type="entry name" value="6-PGluconate_DH-like_C_sf"/>
</dbReference>
<feature type="domain" description="3-hydroxyacyl-CoA dehydrogenase NAD binding" evidence="8">
    <location>
        <begin position="2"/>
        <end position="178"/>
    </location>
</feature>
<dbReference type="EMBL" id="LK996017">
    <property type="protein sequence ID" value="CDX04660.1"/>
    <property type="molecule type" value="Genomic_DNA"/>
</dbReference>
<dbReference type="InterPro" id="IPR006108">
    <property type="entry name" value="3HC_DH_C"/>
</dbReference>
<dbReference type="AlphaFoldDB" id="A0A098B8H4"/>
<feature type="domain" description="3-hydroxyacyl-CoA dehydrogenase C-terminal" evidence="7">
    <location>
        <begin position="183"/>
        <end position="281"/>
    </location>
</feature>
<dbReference type="Gene3D" id="3.40.50.720">
    <property type="entry name" value="NAD(P)-binding Rossmann-like Domain"/>
    <property type="match status" value="1"/>
</dbReference>
<dbReference type="Pfam" id="PF00725">
    <property type="entry name" value="3HCDH"/>
    <property type="match status" value="1"/>
</dbReference>
<dbReference type="SUPFAM" id="SSF51735">
    <property type="entry name" value="NAD(P)-binding Rossmann-fold domains"/>
    <property type="match status" value="1"/>
</dbReference>
<dbReference type="EC" id="4.2.1.17" evidence="9"/>
<feature type="binding site" evidence="5">
    <location>
        <position position="30"/>
    </location>
    <ligand>
        <name>NAD(+)</name>
        <dbReference type="ChEBI" id="CHEBI:57540"/>
    </ligand>
</feature>
<feature type="binding site" evidence="5">
    <location>
        <position position="89"/>
    </location>
    <ligand>
        <name>NAD(+)</name>
        <dbReference type="ChEBI" id="CHEBI:57540"/>
    </ligand>
</feature>
<feature type="binding site" evidence="5">
    <location>
        <position position="94"/>
    </location>
    <ligand>
        <name>NAD(+)</name>
        <dbReference type="ChEBI" id="CHEBI:57540"/>
    </ligand>
</feature>
<evidence type="ECO:0000313" key="9">
    <source>
        <dbReference type="EMBL" id="CDX04660.1"/>
    </source>
</evidence>
<dbReference type="GO" id="GO:0006631">
    <property type="term" value="P:fatty acid metabolic process"/>
    <property type="evidence" value="ECO:0007669"/>
    <property type="project" value="InterPro"/>
</dbReference>